<dbReference type="GO" id="GO:0005829">
    <property type="term" value="C:cytosol"/>
    <property type="evidence" value="ECO:0007669"/>
    <property type="project" value="TreeGrafter"/>
</dbReference>
<dbReference type="EC" id="2.7.4.9" evidence="2 12"/>
<evidence type="ECO:0000256" key="5">
    <source>
        <dbReference type="ARBA" id="ARBA00022727"/>
    </source>
</evidence>
<dbReference type="PANTHER" id="PTHR10344:SF4">
    <property type="entry name" value="UMP-CMP KINASE 2, MITOCHONDRIAL"/>
    <property type="match status" value="1"/>
</dbReference>
<dbReference type="GO" id="GO:0006235">
    <property type="term" value="P:dTTP biosynthetic process"/>
    <property type="evidence" value="ECO:0007669"/>
    <property type="project" value="UniProtKB-UniRule"/>
</dbReference>
<evidence type="ECO:0000256" key="11">
    <source>
        <dbReference type="ARBA" id="ARBA00057735"/>
    </source>
</evidence>
<dbReference type="AlphaFoldDB" id="A0A0H4JD62"/>
<evidence type="ECO:0000256" key="6">
    <source>
        <dbReference type="ARBA" id="ARBA00022741"/>
    </source>
</evidence>
<gene>
    <name evidence="12 14" type="primary">tmk</name>
    <name evidence="14" type="ORF">VI33_07155</name>
</gene>
<dbReference type="InterPro" id="IPR039430">
    <property type="entry name" value="Thymidylate_kin-like_dom"/>
</dbReference>
<evidence type="ECO:0000256" key="3">
    <source>
        <dbReference type="ARBA" id="ARBA00017144"/>
    </source>
</evidence>
<evidence type="ECO:0000259" key="13">
    <source>
        <dbReference type="Pfam" id="PF02223"/>
    </source>
</evidence>
<dbReference type="Pfam" id="PF02223">
    <property type="entry name" value="Thymidylate_kin"/>
    <property type="match status" value="1"/>
</dbReference>
<name>A0A0H4JD62_9PROT</name>
<keyword evidence="5 12" id="KW-0545">Nucleotide biosynthesis</keyword>
<keyword evidence="4 12" id="KW-0808">Transferase</keyword>
<dbReference type="HAMAP" id="MF_00165">
    <property type="entry name" value="Thymidylate_kinase"/>
    <property type="match status" value="1"/>
</dbReference>
<keyword evidence="7 12" id="KW-0418">Kinase</keyword>
<sequence length="201" mass="22892">MAYFITVEGIDGAGKSTHLEFIQNYLNKKNIQNKLTREPGGTEIGEKLRQLLLHDDMDVGTETMMMFAARHEHLVTVIHPALQSNISIICDRFTDASYAYQQGGKGIDKSFVKSLEELVHPNLTPDLTFLFDLDPDTAHSRISNERNLDKFEKQSSAFFNGVRKVYLELAKAHTRFYVIDSSQTIDQIQQIISKKLDELVK</sequence>
<comment type="catalytic activity">
    <reaction evidence="10 12">
        <text>dTMP + ATP = dTDP + ADP</text>
        <dbReference type="Rhea" id="RHEA:13517"/>
        <dbReference type="ChEBI" id="CHEBI:30616"/>
        <dbReference type="ChEBI" id="CHEBI:58369"/>
        <dbReference type="ChEBI" id="CHEBI:63528"/>
        <dbReference type="ChEBI" id="CHEBI:456216"/>
        <dbReference type="EC" id="2.7.4.9"/>
    </reaction>
</comment>
<evidence type="ECO:0000256" key="2">
    <source>
        <dbReference type="ARBA" id="ARBA00012980"/>
    </source>
</evidence>
<feature type="domain" description="Thymidylate kinase-like" evidence="13">
    <location>
        <begin position="7"/>
        <end position="192"/>
    </location>
</feature>
<evidence type="ECO:0000256" key="8">
    <source>
        <dbReference type="ARBA" id="ARBA00022840"/>
    </source>
</evidence>
<reference evidence="14 15" key="1">
    <citation type="submission" date="2015-03" db="EMBL/GenBank/DDBJ databases">
        <title>Comparative analysis of the OM43 clade including a novel species from Red Sea uncovers genomic and metabolic diversity among marine methylotrophs.</title>
        <authorList>
            <person name="Jimenez-Infante F."/>
            <person name="Ngugi D.K."/>
            <person name="Vinu M."/>
            <person name="Alam I."/>
            <person name="Kamau A."/>
            <person name="Blom J."/>
            <person name="Bajic V.B."/>
            <person name="Stingl U."/>
        </authorList>
    </citation>
    <scope>NUCLEOTIDE SEQUENCE [LARGE SCALE GENOMIC DNA]</scope>
    <source>
        <strain evidence="14 15">MBRSH7</strain>
    </source>
</reference>
<dbReference type="OrthoDB" id="9774907at2"/>
<evidence type="ECO:0000256" key="12">
    <source>
        <dbReference type="HAMAP-Rule" id="MF_00165"/>
    </source>
</evidence>
<evidence type="ECO:0000313" key="14">
    <source>
        <dbReference type="EMBL" id="AKO66412.1"/>
    </source>
</evidence>
<proteinExistence type="inferred from homology"/>
<evidence type="ECO:0000313" key="15">
    <source>
        <dbReference type="Proteomes" id="UP000066549"/>
    </source>
</evidence>
<dbReference type="EMBL" id="CP011002">
    <property type="protein sequence ID" value="AKO66412.1"/>
    <property type="molecule type" value="Genomic_DNA"/>
</dbReference>
<dbReference type="InterPro" id="IPR018094">
    <property type="entry name" value="Thymidylate_kinase"/>
</dbReference>
<dbReference type="GO" id="GO:0005524">
    <property type="term" value="F:ATP binding"/>
    <property type="evidence" value="ECO:0007669"/>
    <property type="project" value="UniProtKB-UniRule"/>
</dbReference>
<dbReference type="GO" id="GO:0006227">
    <property type="term" value="P:dUDP biosynthetic process"/>
    <property type="evidence" value="ECO:0007669"/>
    <property type="project" value="TreeGrafter"/>
</dbReference>
<evidence type="ECO:0000256" key="7">
    <source>
        <dbReference type="ARBA" id="ARBA00022777"/>
    </source>
</evidence>
<evidence type="ECO:0000256" key="10">
    <source>
        <dbReference type="ARBA" id="ARBA00048743"/>
    </source>
</evidence>
<dbReference type="GO" id="GO:0004798">
    <property type="term" value="F:dTMP kinase activity"/>
    <property type="evidence" value="ECO:0007669"/>
    <property type="project" value="UniProtKB-UniRule"/>
</dbReference>
<evidence type="ECO:0000256" key="4">
    <source>
        <dbReference type="ARBA" id="ARBA00022679"/>
    </source>
</evidence>
<dbReference type="FunFam" id="3.40.50.300:FF:000225">
    <property type="entry name" value="Thymidylate kinase"/>
    <property type="match status" value="1"/>
</dbReference>
<keyword evidence="8 12" id="KW-0067">ATP-binding</keyword>
<accession>A0A0H4JD62</accession>
<dbReference type="InterPro" id="IPR027417">
    <property type="entry name" value="P-loop_NTPase"/>
</dbReference>
<dbReference type="PATRIC" id="fig|1623450.3.peg.1429"/>
<comment type="similarity">
    <text evidence="1 12">Belongs to the thymidylate kinase family.</text>
</comment>
<dbReference type="NCBIfam" id="TIGR00041">
    <property type="entry name" value="DTMP_kinase"/>
    <property type="match status" value="1"/>
</dbReference>
<feature type="binding site" evidence="12">
    <location>
        <begin position="9"/>
        <end position="16"/>
    </location>
    <ligand>
        <name>ATP</name>
        <dbReference type="ChEBI" id="CHEBI:30616"/>
    </ligand>
</feature>
<evidence type="ECO:0000256" key="9">
    <source>
        <dbReference type="ARBA" id="ARBA00029962"/>
    </source>
</evidence>
<keyword evidence="15" id="KW-1185">Reference proteome</keyword>
<organism evidence="14 15">
    <name type="scientific">Methylophilales bacterium MBRS-H7</name>
    <dbReference type="NCBI Taxonomy" id="1623450"/>
    <lineage>
        <taxon>Bacteria</taxon>
        <taxon>Pseudomonadati</taxon>
        <taxon>Pseudomonadota</taxon>
        <taxon>Betaproteobacteria</taxon>
        <taxon>Nitrosomonadales</taxon>
        <taxon>OM43 clade</taxon>
    </lineage>
</organism>
<protein>
    <recommendedName>
        <fullName evidence="3 12">Thymidylate kinase</fullName>
        <ecNumber evidence="2 12">2.7.4.9</ecNumber>
    </recommendedName>
    <alternativeName>
        <fullName evidence="9 12">dTMP kinase</fullName>
    </alternativeName>
</protein>
<dbReference type="Proteomes" id="UP000066549">
    <property type="component" value="Chromosome"/>
</dbReference>
<dbReference type="SUPFAM" id="SSF52540">
    <property type="entry name" value="P-loop containing nucleoside triphosphate hydrolases"/>
    <property type="match status" value="1"/>
</dbReference>
<comment type="function">
    <text evidence="11 12">Phosphorylation of dTMP to form dTDP in both de novo and salvage pathways of dTTP synthesis.</text>
</comment>
<dbReference type="GO" id="GO:0006233">
    <property type="term" value="P:dTDP biosynthetic process"/>
    <property type="evidence" value="ECO:0007669"/>
    <property type="project" value="InterPro"/>
</dbReference>
<dbReference type="CDD" id="cd01672">
    <property type="entry name" value="TMPK"/>
    <property type="match status" value="1"/>
</dbReference>
<keyword evidence="6 12" id="KW-0547">Nucleotide-binding</keyword>
<dbReference type="PANTHER" id="PTHR10344">
    <property type="entry name" value="THYMIDYLATE KINASE"/>
    <property type="match status" value="1"/>
</dbReference>
<dbReference type="Gene3D" id="3.40.50.300">
    <property type="entry name" value="P-loop containing nucleotide triphosphate hydrolases"/>
    <property type="match status" value="1"/>
</dbReference>
<evidence type="ECO:0000256" key="1">
    <source>
        <dbReference type="ARBA" id="ARBA00009776"/>
    </source>
</evidence>